<keyword evidence="1" id="KW-0472">Membrane</keyword>
<dbReference type="Pfam" id="PF19700">
    <property type="entry name" value="DUF6198"/>
    <property type="match status" value="1"/>
</dbReference>
<dbReference type="PANTHER" id="PTHR40078:SF1">
    <property type="entry name" value="INTEGRAL MEMBRANE PROTEIN"/>
    <property type="match status" value="1"/>
</dbReference>
<dbReference type="PANTHER" id="PTHR40078">
    <property type="entry name" value="INTEGRAL MEMBRANE PROTEIN-RELATED"/>
    <property type="match status" value="1"/>
</dbReference>
<dbReference type="Proteomes" id="UP000253744">
    <property type="component" value="Chromosome"/>
</dbReference>
<accession>A0A345IEL2</accession>
<feature type="transmembrane region" description="Helical" evidence="1">
    <location>
        <begin position="156"/>
        <end position="175"/>
    </location>
</feature>
<dbReference type="RefSeq" id="WP_114671201.1">
    <property type="nucleotide sequence ID" value="NZ_CALTYN010000105.1"/>
</dbReference>
<evidence type="ECO:0000256" key="1">
    <source>
        <dbReference type="SAM" id="Phobius"/>
    </source>
</evidence>
<sequence length="204" mass="21008">MSRPPLPRSSLPRLLLLLAGLLGYGLSLRLMIEARVGVAPWEVFHLGLSAHAGLSVGQVSILVGLALLAYTRLNLREPLGVGTLLNVLLIGVFLDALAPLVHTPGTLAGRWAQFLLGVALLGLATGAYVGAGLGAGPRDGLMLGLNRVYGWPVARIRTVVELVVLAAGTALGGALGWGTLVFALLAGPSMAWGLALFGVGKSKK</sequence>
<protein>
    <submittedName>
        <fullName evidence="2">Membrane protein</fullName>
    </submittedName>
</protein>
<name>A0A345IEL2_9DEIO</name>
<feature type="transmembrane region" description="Helical" evidence="1">
    <location>
        <begin position="114"/>
        <end position="135"/>
    </location>
</feature>
<proteinExistence type="predicted"/>
<keyword evidence="1" id="KW-0812">Transmembrane</keyword>
<reference evidence="2 3" key="1">
    <citation type="submission" date="2018-07" db="EMBL/GenBank/DDBJ databases">
        <title>Complete Genome and Methylome Analysis of Deinococcus wulumuqiensis NEB 479.</title>
        <authorList>
            <person name="Fomenkov A."/>
            <person name="Luyten Y."/>
            <person name="Vincze T."/>
            <person name="Anton B.P."/>
            <person name="Clark T."/>
            <person name="Roberts R.J."/>
            <person name="Morgan R.D."/>
        </authorList>
    </citation>
    <scope>NUCLEOTIDE SEQUENCE [LARGE SCALE GENOMIC DNA]</scope>
    <source>
        <strain evidence="2 3">NEB 479</strain>
    </source>
</reference>
<dbReference type="STRING" id="1288484.GCA_000348665_00691"/>
<keyword evidence="1" id="KW-1133">Transmembrane helix</keyword>
<evidence type="ECO:0000313" key="3">
    <source>
        <dbReference type="Proteomes" id="UP000253744"/>
    </source>
</evidence>
<feature type="transmembrane region" description="Helical" evidence="1">
    <location>
        <begin position="83"/>
        <end position="102"/>
    </location>
</feature>
<dbReference type="AlphaFoldDB" id="A0A345IEL2"/>
<organism evidence="2 3">
    <name type="scientific">Deinococcus wulumuqiensis</name>
    <dbReference type="NCBI Taxonomy" id="980427"/>
    <lineage>
        <taxon>Bacteria</taxon>
        <taxon>Thermotogati</taxon>
        <taxon>Deinococcota</taxon>
        <taxon>Deinococci</taxon>
        <taxon>Deinococcales</taxon>
        <taxon>Deinococcaceae</taxon>
        <taxon>Deinococcus</taxon>
    </lineage>
</organism>
<evidence type="ECO:0000313" key="2">
    <source>
        <dbReference type="EMBL" id="AXG98134.1"/>
    </source>
</evidence>
<dbReference type="KEGG" id="dwu:DVJ83_02005"/>
<dbReference type="EMBL" id="CP031158">
    <property type="protein sequence ID" value="AXG98134.1"/>
    <property type="molecule type" value="Genomic_DNA"/>
</dbReference>
<feature type="transmembrane region" description="Helical" evidence="1">
    <location>
        <begin position="51"/>
        <end position="71"/>
    </location>
</feature>
<dbReference type="InterPro" id="IPR038750">
    <property type="entry name" value="YczE/YyaS-like"/>
</dbReference>
<gene>
    <name evidence="2" type="ORF">DVJ83_02005</name>
</gene>
<feature type="transmembrane region" description="Helical" evidence="1">
    <location>
        <begin position="181"/>
        <end position="199"/>
    </location>
</feature>